<dbReference type="Gene3D" id="2.70.98.10">
    <property type="match status" value="1"/>
</dbReference>
<evidence type="ECO:0000256" key="14">
    <source>
        <dbReference type="PIRNR" id="PIRNR005096"/>
    </source>
</evidence>
<evidence type="ECO:0000313" key="19">
    <source>
        <dbReference type="EMBL" id="RGU57173.1"/>
    </source>
</evidence>
<dbReference type="GeneID" id="61273489"/>
<dbReference type="EMBL" id="QRYW01000019">
    <property type="protein sequence ID" value="RGV26314.1"/>
    <property type="molecule type" value="Genomic_DNA"/>
</dbReference>
<dbReference type="InterPro" id="IPR018052">
    <property type="entry name" value="Ald1_epimerase_CS"/>
</dbReference>
<comment type="caution">
    <text evidence="19">The sequence shown here is derived from an EMBL/GenBank/DDBJ whole genome shotgun (WGS) entry which is preliminary data.</text>
</comment>
<dbReference type="PANTHER" id="PTHR10091">
    <property type="entry name" value="ALDOSE-1-EPIMERASE"/>
    <property type="match status" value="1"/>
</dbReference>
<evidence type="ECO:0000256" key="7">
    <source>
        <dbReference type="ARBA" id="ARBA00013185"/>
    </source>
</evidence>
<comment type="subcellular location">
    <subcellularLocation>
        <location evidence="3">Cytoplasm</location>
    </subcellularLocation>
</comment>
<comment type="subunit">
    <text evidence="6">Monomer.</text>
</comment>
<dbReference type="Proteomes" id="UP000284243">
    <property type="component" value="Unassembled WGS sequence"/>
</dbReference>
<protein>
    <recommendedName>
        <fullName evidence="8 14">Aldose 1-epimerase</fullName>
        <ecNumber evidence="7 14">5.1.3.3</ecNumber>
    </recommendedName>
</protein>
<dbReference type="GO" id="GO:0030246">
    <property type="term" value="F:carbohydrate binding"/>
    <property type="evidence" value="ECO:0007669"/>
    <property type="project" value="InterPro"/>
</dbReference>
<organism evidence="19 23">
    <name type="scientific">Odoribacter splanchnicus</name>
    <dbReference type="NCBI Taxonomy" id="28118"/>
    <lineage>
        <taxon>Bacteria</taxon>
        <taxon>Pseudomonadati</taxon>
        <taxon>Bacteroidota</taxon>
        <taxon>Bacteroidia</taxon>
        <taxon>Bacteroidales</taxon>
        <taxon>Odoribacteraceae</taxon>
        <taxon>Odoribacter</taxon>
    </lineage>
</organism>
<evidence type="ECO:0000256" key="5">
    <source>
        <dbReference type="ARBA" id="ARBA00006206"/>
    </source>
</evidence>
<dbReference type="OMA" id="VWDVEPF"/>
<dbReference type="InterPro" id="IPR047215">
    <property type="entry name" value="Galactose_mutarotase-like"/>
</dbReference>
<gene>
    <name evidence="20" type="ORF">DWW24_10020</name>
    <name evidence="19" type="ORF">DWW57_06355</name>
    <name evidence="21" type="ORF">DXA53_14640</name>
</gene>
<evidence type="ECO:0000256" key="4">
    <source>
        <dbReference type="ARBA" id="ARBA00005028"/>
    </source>
</evidence>
<dbReference type="InterPro" id="IPR015443">
    <property type="entry name" value="Aldose_1-epimerase"/>
</dbReference>
<dbReference type="PROSITE" id="PS51257">
    <property type="entry name" value="PROKAR_LIPOPROTEIN"/>
    <property type="match status" value="1"/>
</dbReference>
<dbReference type="PIRSF" id="PIRSF005096">
    <property type="entry name" value="GALM"/>
    <property type="match status" value="1"/>
</dbReference>
<keyword evidence="11" id="KW-0106">Calcium</keyword>
<feature type="chain" id="PRO_5036312668" description="Aldose 1-epimerase" evidence="18">
    <location>
        <begin position="21"/>
        <end position="379"/>
    </location>
</feature>
<dbReference type="AlphaFoldDB" id="A0A1Y3YN40"/>
<dbReference type="Proteomes" id="UP000283426">
    <property type="component" value="Unassembled WGS sequence"/>
</dbReference>
<comment type="catalytic activity">
    <reaction evidence="1 14">
        <text>alpha-D-glucose = beta-D-glucose</text>
        <dbReference type="Rhea" id="RHEA:10264"/>
        <dbReference type="ChEBI" id="CHEBI:15903"/>
        <dbReference type="ChEBI" id="CHEBI:17925"/>
        <dbReference type="EC" id="5.1.3.3"/>
    </reaction>
</comment>
<evidence type="ECO:0000256" key="8">
    <source>
        <dbReference type="ARBA" id="ARBA00014165"/>
    </source>
</evidence>
<feature type="binding site" evidence="16">
    <location>
        <position position="279"/>
    </location>
    <ligand>
        <name>beta-D-galactose</name>
        <dbReference type="ChEBI" id="CHEBI:27667"/>
    </ligand>
</feature>
<dbReference type="InterPro" id="IPR011013">
    <property type="entry name" value="Gal_mutarotase_sf_dom"/>
</dbReference>
<dbReference type="InterPro" id="IPR008183">
    <property type="entry name" value="Aldose_1/G6P_1-epimerase"/>
</dbReference>
<feature type="signal peptide" evidence="18">
    <location>
        <begin position="1"/>
        <end position="20"/>
    </location>
</feature>
<dbReference type="SUPFAM" id="SSF74650">
    <property type="entry name" value="Galactose mutarotase-like"/>
    <property type="match status" value="1"/>
</dbReference>
<evidence type="ECO:0000313" key="20">
    <source>
        <dbReference type="EMBL" id="RGV26314.1"/>
    </source>
</evidence>
<keyword evidence="10" id="KW-0597">Phosphoprotein</keyword>
<keyword evidence="9" id="KW-0963">Cytoplasm</keyword>
<dbReference type="InterPro" id="IPR014718">
    <property type="entry name" value="GH-type_carb-bd"/>
</dbReference>
<dbReference type="GO" id="GO:0005737">
    <property type="term" value="C:cytoplasm"/>
    <property type="evidence" value="ECO:0007669"/>
    <property type="project" value="UniProtKB-SubCell"/>
</dbReference>
<dbReference type="FunFam" id="2.70.98.10:FF:000003">
    <property type="entry name" value="Aldose 1-epimerase"/>
    <property type="match status" value="1"/>
</dbReference>
<accession>A0A1Y3YN40</accession>
<feature type="binding site" evidence="17">
    <location>
        <begin position="109"/>
        <end position="110"/>
    </location>
    <ligand>
        <name>beta-D-galactose</name>
        <dbReference type="ChEBI" id="CHEBI:27667"/>
    </ligand>
</feature>
<keyword evidence="13 14" id="KW-0119">Carbohydrate metabolism</keyword>
<dbReference type="PROSITE" id="PS00545">
    <property type="entry name" value="ALDOSE_1_EPIMERASE"/>
    <property type="match status" value="1"/>
</dbReference>
<evidence type="ECO:0000256" key="13">
    <source>
        <dbReference type="ARBA" id="ARBA00023277"/>
    </source>
</evidence>
<feature type="active site" description="Proton donor" evidence="15">
    <location>
        <position position="206"/>
    </location>
</feature>
<dbReference type="EC" id="5.1.3.3" evidence="7 14"/>
<evidence type="ECO:0000313" key="22">
    <source>
        <dbReference type="Proteomes" id="UP000283426"/>
    </source>
</evidence>
<comment type="pathway">
    <text evidence="4 14">Carbohydrate metabolism; hexose metabolism.</text>
</comment>
<proteinExistence type="inferred from homology"/>
<evidence type="ECO:0000256" key="3">
    <source>
        <dbReference type="ARBA" id="ARBA00004496"/>
    </source>
</evidence>
<dbReference type="NCBIfam" id="NF008277">
    <property type="entry name" value="PRK11055.1"/>
    <property type="match status" value="1"/>
</dbReference>
<evidence type="ECO:0000256" key="18">
    <source>
        <dbReference type="SAM" id="SignalP"/>
    </source>
</evidence>
<evidence type="ECO:0000256" key="1">
    <source>
        <dbReference type="ARBA" id="ARBA00001614"/>
    </source>
</evidence>
<keyword evidence="12 14" id="KW-0413">Isomerase</keyword>
<dbReference type="GO" id="GO:0006006">
    <property type="term" value="P:glucose metabolic process"/>
    <property type="evidence" value="ECO:0007669"/>
    <property type="project" value="TreeGrafter"/>
</dbReference>
<evidence type="ECO:0000256" key="10">
    <source>
        <dbReference type="ARBA" id="ARBA00022553"/>
    </source>
</evidence>
<dbReference type="UniPathway" id="UPA00242"/>
<evidence type="ECO:0000313" key="23">
    <source>
        <dbReference type="Proteomes" id="UP000284243"/>
    </source>
</evidence>
<evidence type="ECO:0000256" key="16">
    <source>
        <dbReference type="PIRSR" id="PIRSR005096-2"/>
    </source>
</evidence>
<evidence type="ECO:0000256" key="9">
    <source>
        <dbReference type="ARBA" id="ARBA00022490"/>
    </source>
</evidence>
<comment type="cofactor">
    <cofactor evidence="2">
        <name>Ca(2+)</name>
        <dbReference type="ChEBI" id="CHEBI:29108"/>
    </cofactor>
</comment>
<evidence type="ECO:0000256" key="12">
    <source>
        <dbReference type="ARBA" id="ARBA00023235"/>
    </source>
</evidence>
<evidence type="ECO:0000256" key="15">
    <source>
        <dbReference type="PIRSR" id="PIRSR005096-1"/>
    </source>
</evidence>
<evidence type="ECO:0000256" key="11">
    <source>
        <dbReference type="ARBA" id="ARBA00022837"/>
    </source>
</evidence>
<name>A0A1Y3YN40_9BACT</name>
<dbReference type="Pfam" id="PF01263">
    <property type="entry name" value="Aldose_epim"/>
    <property type="match status" value="1"/>
</dbReference>
<sequence length="379" mass="41634">MKKRLLIVCCALCSLMACNSKTDTGTTLSGLKKADFDTTVSGKKVALYELKNKNGVEVAITNYGGRIVSIWVPDRNGKFGDIMLAHSSIADYIADQGGNFGALIGRYGNRINQGRFILDGQEYQLPQNNYGHCLHGGDTGFHHRIWDATQPNAQTLVLSCVSPDGEAGFPGTLKTTVTYSLSDDNALQINYEAETDKPTIVNLTNHAYFNLSGDGKTTILDHQLTLNADYYTPVDSTFMTTGEIAPVEGTPMDFRTATAIGARIDNYDFEQLKNGHGYDHNYVLNTQGDISQVAAKVYDPKSGRTLEVYTNEPGIQFYAGNFLDGTVKGKHGIYYPLRSALCLETQHYPDSPNKADWPSVVVRPGEKYHSTCIYKFGAE</sequence>
<dbReference type="PANTHER" id="PTHR10091:SF0">
    <property type="entry name" value="GALACTOSE MUTAROTASE"/>
    <property type="match status" value="1"/>
</dbReference>
<evidence type="ECO:0000313" key="21">
    <source>
        <dbReference type="EMBL" id="RGY04714.1"/>
    </source>
</evidence>
<comment type="similarity">
    <text evidence="5 14">Belongs to the aldose epimerase family.</text>
</comment>
<evidence type="ECO:0000256" key="2">
    <source>
        <dbReference type="ARBA" id="ARBA00001913"/>
    </source>
</evidence>
<evidence type="ECO:0000256" key="17">
    <source>
        <dbReference type="PIRSR" id="PIRSR005096-3"/>
    </source>
</evidence>
<keyword evidence="18" id="KW-0732">Signal</keyword>
<dbReference type="RefSeq" id="WP_013610584.1">
    <property type="nucleotide sequence ID" value="NZ_CABJFF010000005.1"/>
</dbReference>
<feature type="binding site" evidence="17">
    <location>
        <begin position="206"/>
        <end position="208"/>
    </location>
    <ligand>
        <name>beta-D-galactose</name>
        <dbReference type="ChEBI" id="CHEBI:27667"/>
    </ligand>
</feature>
<evidence type="ECO:0000313" key="24">
    <source>
        <dbReference type="Proteomes" id="UP000284434"/>
    </source>
</evidence>
<feature type="active site" description="Proton acceptor" evidence="15">
    <location>
        <position position="344"/>
    </location>
</feature>
<dbReference type="GO" id="GO:0033499">
    <property type="term" value="P:galactose catabolic process via UDP-galactose, Leloir pathway"/>
    <property type="evidence" value="ECO:0007669"/>
    <property type="project" value="TreeGrafter"/>
</dbReference>
<dbReference type="GO" id="GO:0004034">
    <property type="term" value="F:aldose 1-epimerase activity"/>
    <property type="evidence" value="ECO:0007669"/>
    <property type="project" value="UniProtKB-EC"/>
</dbReference>
<dbReference type="Proteomes" id="UP000284434">
    <property type="component" value="Unassembled WGS sequence"/>
</dbReference>
<reference evidence="22 23" key="1">
    <citation type="submission" date="2018-08" db="EMBL/GenBank/DDBJ databases">
        <title>A genome reference for cultivated species of the human gut microbiota.</title>
        <authorList>
            <person name="Zou Y."/>
            <person name="Xue W."/>
            <person name="Luo G."/>
        </authorList>
    </citation>
    <scope>NUCLEOTIDE SEQUENCE [LARGE SCALE GENOMIC DNA]</scope>
    <source>
        <strain evidence="20 22">AF14-6AC</strain>
        <strain evidence="19 23">AF16-14</strain>
        <strain evidence="21 24">OF03-11</strain>
    </source>
</reference>
<dbReference type="EMBL" id="QSCO01000022">
    <property type="protein sequence ID" value="RGY04714.1"/>
    <property type="molecule type" value="Genomic_DNA"/>
</dbReference>
<dbReference type="EMBL" id="QRYC01000006">
    <property type="protein sequence ID" value="RGU57173.1"/>
    <property type="molecule type" value="Genomic_DNA"/>
</dbReference>
<dbReference type="CDD" id="cd09019">
    <property type="entry name" value="galactose_mutarotase_like"/>
    <property type="match status" value="1"/>
</dbReference>
<evidence type="ECO:0000256" key="6">
    <source>
        <dbReference type="ARBA" id="ARBA00011245"/>
    </source>
</evidence>